<dbReference type="PANTHER" id="PTHR43877">
    <property type="entry name" value="AMINOALKYLPHOSPHONATE N-ACETYLTRANSFERASE-RELATED-RELATED"/>
    <property type="match status" value="1"/>
</dbReference>
<dbReference type="Pfam" id="PF00583">
    <property type="entry name" value="Acetyltransf_1"/>
    <property type="match status" value="1"/>
</dbReference>
<dbReference type="SUPFAM" id="SSF55729">
    <property type="entry name" value="Acyl-CoA N-acyltransferases (Nat)"/>
    <property type="match status" value="1"/>
</dbReference>
<evidence type="ECO:0000313" key="5">
    <source>
        <dbReference type="Proteomes" id="UP001235712"/>
    </source>
</evidence>
<dbReference type="InterPro" id="IPR000182">
    <property type="entry name" value="GNAT_dom"/>
</dbReference>
<sequence>MTGLSLRPMTPDEFVTWQEQLARDFAEDKVTAGAWPADGALDRARRFNAETLPQGLDTPRMLMLRAVLDDGTPVGQVWITFDHPRGAADCAFLYDIEVDAAHRGRGLGRALLEAAERTVREHGLPALELNVFGGNDRAIALYRSAGYAVTSQLMRKSLD</sequence>
<reference evidence="4 5" key="1">
    <citation type="submission" date="2023-07" db="EMBL/GenBank/DDBJ databases">
        <title>Sequencing the genomes of 1000 actinobacteria strains.</title>
        <authorList>
            <person name="Klenk H.-P."/>
        </authorList>
    </citation>
    <scope>NUCLEOTIDE SEQUENCE [LARGE SCALE GENOMIC DNA]</scope>
    <source>
        <strain evidence="4 5">DSM 44388</strain>
    </source>
</reference>
<evidence type="ECO:0000256" key="1">
    <source>
        <dbReference type="ARBA" id="ARBA00022679"/>
    </source>
</evidence>
<dbReference type="InterPro" id="IPR016181">
    <property type="entry name" value="Acyl_CoA_acyltransferase"/>
</dbReference>
<evidence type="ECO:0000259" key="3">
    <source>
        <dbReference type="PROSITE" id="PS51186"/>
    </source>
</evidence>
<dbReference type="PANTHER" id="PTHR43877:SF2">
    <property type="entry name" value="AMINOALKYLPHOSPHONATE N-ACETYLTRANSFERASE-RELATED"/>
    <property type="match status" value="1"/>
</dbReference>
<dbReference type="PROSITE" id="PS51186">
    <property type="entry name" value="GNAT"/>
    <property type="match status" value="1"/>
</dbReference>
<dbReference type="RefSeq" id="WP_307249839.1">
    <property type="nucleotide sequence ID" value="NZ_JAUSQZ010000001.1"/>
</dbReference>
<feature type="domain" description="N-acetyltransferase" evidence="3">
    <location>
        <begin position="4"/>
        <end position="159"/>
    </location>
</feature>
<keyword evidence="2" id="KW-0012">Acyltransferase</keyword>
<keyword evidence="5" id="KW-1185">Reference proteome</keyword>
<dbReference type="InterPro" id="IPR050832">
    <property type="entry name" value="Bact_Acetyltransf"/>
</dbReference>
<accession>A0ABT9PDG0</accession>
<comment type="caution">
    <text evidence="4">The sequence shown here is derived from an EMBL/GenBank/DDBJ whole genome shotgun (WGS) entry which is preliminary data.</text>
</comment>
<dbReference type="Proteomes" id="UP001235712">
    <property type="component" value="Unassembled WGS sequence"/>
</dbReference>
<evidence type="ECO:0000256" key="2">
    <source>
        <dbReference type="ARBA" id="ARBA00023315"/>
    </source>
</evidence>
<dbReference type="Gene3D" id="3.40.630.30">
    <property type="match status" value="1"/>
</dbReference>
<dbReference type="CDD" id="cd04301">
    <property type="entry name" value="NAT_SF"/>
    <property type="match status" value="1"/>
</dbReference>
<gene>
    <name evidence="4" type="ORF">J2S57_006488</name>
</gene>
<protein>
    <submittedName>
        <fullName evidence="4">Ribosomal protein S18 acetylase RimI-like enzyme</fullName>
    </submittedName>
</protein>
<name>A0ABT9PDG0_9ACTN</name>
<keyword evidence="1" id="KW-0808">Transferase</keyword>
<evidence type="ECO:0000313" key="4">
    <source>
        <dbReference type="EMBL" id="MDP9830739.1"/>
    </source>
</evidence>
<proteinExistence type="predicted"/>
<dbReference type="EMBL" id="JAUSQZ010000001">
    <property type="protein sequence ID" value="MDP9830739.1"/>
    <property type="molecule type" value="Genomic_DNA"/>
</dbReference>
<organism evidence="4 5">
    <name type="scientific">Kineosporia succinea</name>
    <dbReference type="NCBI Taxonomy" id="84632"/>
    <lineage>
        <taxon>Bacteria</taxon>
        <taxon>Bacillati</taxon>
        <taxon>Actinomycetota</taxon>
        <taxon>Actinomycetes</taxon>
        <taxon>Kineosporiales</taxon>
        <taxon>Kineosporiaceae</taxon>
        <taxon>Kineosporia</taxon>
    </lineage>
</organism>